<dbReference type="PANTHER" id="PTHR24072">
    <property type="entry name" value="RHO FAMILY GTPASE"/>
    <property type="match status" value="1"/>
</dbReference>
<reference evidence="7" key="1">
    <citation type="submission" date="2018-12" db="EMBL/GenBank/DDBJ databases">
        <authorList>
            <person name="Yazar S."/>
        </authorList>
    </citation>
    <scope>NUCLEOTIDE SEQUENCE [LARGE SCALE GENOMIC DNA]</scope>
</reference>
<protein>
    <recommendedName>
        <fullName evidence="5">Rho-related GTP-binding protein RhoG</fullName>
    </recommendedName>
</protein>
<evidence type="ECO:0000313" key="6">
    <source>
        <dbReference type="Ensembl" id="ENSVURP00010005264.1"/>
    </source>
</evidence>
<name>A0A4X2JZX9_VOMUR</name>
<gene>
    <name evidence="6" type="primary">RAC2</name>
</gene>
<proteinExistence type="predicted"/>
<evidence type="ECO:0000256" key="4">
    <source>
        <dbReference type="ARBA" id="ARBA00065562"/>
    </source>
</evidence>
<dbReference type="FunFam" id="3.40.50.300:FF:000118">
    <property type="entry name" value="Rho-related GTP-binding protein RhoG"/>
    <property type="match status" value="1"/>
</dbReference>
<dbReference type="Pfam" id="PF00071">
    <property type="entry name" value="Ras"/>
    <property type="match status" value="1"/>
</dbReference>
<dbReference type="GO" id="GO:0005525">
    <property type="term" value="F:GTP binding"/>
    <property type="evidence" value="ECO:0007669"/>
    <property type="project" value="UniProtKB-KW"/>
</dbReference>
<dbReference type="SUPFAM" id="SSF52540">
    <property type="entry name" value="P-loop containing nucleoside triphosphate hydrolases"/>
    <property type="match status" value="1"/>
</dbReference>
<evidence type="ECO:0000313" key="7">
    <source>
        <dbReference type="Proteomes" id="UP000314987"/>
    </source>
</evidence>
<reference evidence="6" key="3">
    <citation type="submission" date="2025-09" db="UniProtKB">
        <authorList>
            <consortium name="Ensembl"/>
        </authorList>
    </citation>
    <scope>IDENTIFICATION</scope>
</reference>
<dbReference type="PROSITE" id="PS51420">
    <property type="entry name" value="RHO"/>
    <property type="match status" value="1"/>
</dbReference>
<comment type="function">
    <text evidence="3">Plays a role in immunological synaptic F-actin density and architecture organization. Regulates actin reorganization in lymphocytes, possibly through the modulation of Rac1 activity. Required for the formation of membrane ruffles during macropinocytosis. Plays a role in cell migration and is required for the formation of cup-like structures during trans-endothelial migration of leukocytes. Binds phospholipids in an activation-dependent manner; thereby acting as an anchor for other proteins to the plasma membrane (PM). Plays a role in exocytosis of cytotoxic granules (CG) by lymphocytes/Component of the exocytosis machinery in natural killer (NK) and CD8+ T cells. Promotes the docking of cytotoxic granules (CG) to the plasma membrane through the interaction with UNC13D. Involved in the cytotoxic activity of lymphocytes/primary CD8+ T cells.</text>
</comment>
<dbReference type="AlphaFoldDB" id="A0A4X2JZX9"/>
<keyword evidence="7" id="KW-1185">Reference proteome</keyword>
<dbReference type="PROSITE" id="PS51421">
    <property type="entry name" value="RAS"/>
    <property type="match status" value="1"/>
</dbReference>
<dbReference type="SMART" id="SM00174">
    <property type="entry name" value="RHO"/>
    <property type="match status" value="1"/>
</dbReference>
<dbReference type="STRING" id="29139.ENSVURP00010005264"/>
<evidence type="ECO:0000256" key="3">
    <source>
        <dbReference type="ARBA" id="ARBA00059483"/>
    </source>
</evidence>
<evidence type="ECO:0000256" key="5">
    <source>
        <dbReference type="ARBA" id="ARBA00069400"/>
    </source>
</evidence>
<sequence>MPLDRLELLNFNLTQLRAVGKTCLLISYTTNAFPGEYIPTVFDNYSANVMVDSKPVNLGLWDTAGQEDYDRLRPLSYPQTDVFLICFSLVSPASYENVRAKWYPEVRHHCPSTPIILVGTKLDLRDDKDTIEKLKEKKLTPITYPQGLALAKEIGMPSGPICSPVLCPSPPQFSDFKAWELFSQSASLLPLAFLNRWMEFLVTNLPAKDISRTRSCERMQSCFPLSAWAPYQSQVLLGEMTNKTDLFCCSGNSCVGPPRVSAGGPENPSGGTATPPRSHSFPSFLFWSSVVPVAVITSFFLTRNVA</sequence>
<dbReference type="GO" id="GO:0003924">
    <property type="term" value="F:GTPase activity"/>
    <property type="evidence" value="ECO:0007669"/>
    <property type="project" value="InterPro"/>
</dbReference>
<keyword evidence="2" id="KW-0342">GTP-binding</keyword>
<reference evidence="6" key="2">
    <citation type="submission" date="2025-08" db="UniProtKB">
        <authorList>
            <consortium name="Ensembl"/>
        </authorList>
    </citation>
    <scope>IDENTIFICATION</scope>
</reference>
<dbReference type="InterPro" id="IPR005225">
    <property type="entry name" value="Small_GTP-bd"/>
</dbReference>
<dbReference type="GeneTree" id="ENSGT00940000155205"/>
<dbReference type="InterPro" id="IPR027417">
    <property type="entry name" value="P-loop_NTPase"/>
</dbReference>
<organism evidence="6 7">
    <name type="scientific">Vombatus ursinus</name>
    <name type="common">Common wombat</name>
    <dbReference type="NCBI Taxonomy" id="29139"/>
    <lineage>
        <taxon>Eukaryota</taxon>
        <taxon>Metazoa</taxon>
        <taxon>Chordata</taxon>
        <taxon>Craniata</taxon>
        <taxon>Vertebrata</taxon>
        <taxon>Euteleostomi</taxon>
        <taxon>Mammalia</taxon>
        <taxon>Metatheria</taxon>
        <taxon>Diprotodontia</taxon>
        <taxon>Vombatidae</taxon>
        <taxon>Vombatus</taxon>
    </lineage>
</organism>
<dbReference type="InterPro" id="IPR003578">
    <property type="entry name" value="Small_GTPase_Rho"/>
</dbReference>
<keyword evidence="1" id="KW-0547">Nucleotide-binding</keyword>
<dbReference type="GO" id="GO:0007264">
    <property type="term" value="P:small GTPase-mediated signal transduction"/>
    <property type="evidence" value="ECO:0007669"/>
    <property type="project" value="InterPro"/>
</dbReference>
<dbReference type="SMART" id="SM00173">
    <property type="entry name" value="RAS"/>
    <property type="match status" value="1"/>
</dbReference>
<dbReference type="InterPro" id="IPR001806">
    <property type="entry name" value="Small_GTPase"/>
</dbReference>
<evidence type="ECO:0000256" key="2">
    <source>
        <dbReference type="ARBA" id="ARBA00023134"/>
    </source>
</evidence>
<evidence type="ECO:0000256" key="1">
    <source>
        <dbReference type="ARBA" id="ARBA00022741"/>
    </source>
</evidence>
<dbReference type="NCBIfam" id="TIGR00231">
    <property type="entry name" value="small_GTP"/>
    <property type="match status" value="1"/>
</dbReference>
<dbReference type="PRINTS" id="PR00449">
    <property type="entry name" value="RASTRNSFRMNG"/>
</dbReference>
<dbReference type="Ensembl" id="ENSVURT00010005961.1">
    <property type="protein sequence ID" value="ENSVURP00010005264.1"/>
    <property type="gene ID" value="ENSVURG00010004134.1"/>
</dbReference>
<comment type="subunit">
    <text evidence="4">Interacts with ARHGEF26. Interacts with ARHGEF16. Interacts with UNC13D; the interaction increases RhoG affinity to the membrane lipids, targets UNC13D to membrane lipids and facilitates cytotoxic granule (CG) docking to the plasma membrane.</text>
</comment>
<dbReference type="Proteomes" id="UP000314987">
    <property type="component" value="Unassembled WGS sequence"/>
</dbReference>
<dbReference type="Gene3D" id="3.40.50.300">
    <property type="entry name" value="P-loop containing nucleotide triphosphate hydrolases"/>
    <property type="match status" value="1"/>
</dbReference>
<dbReference type="PROSITE" id="PS51419">
    <property type="entry name" value="RAB"/>
    <property type="match status" value="1"/>
</dbReference>
<dbReference type="SMART" id="SM00175">
    <property type="entry name" value="RAB"/>
    <property type="match status" value="1"/>
</dbReference>
<accession>A0A4X2JZX9</accession>